<dbReference type="EMBL" id="CM039434">
    <property type="protein sequence ID" value="KAI4322786.1"/>
    <property type="molecule type" value="Genomic_DNA"/>
</dbReference>
<dbReference type="Proteomes" id="UP000828941">
    <property type="component" value="Chromosome 9"/>
</dbReference>
<comment type="caution">
    <text evidence="1">The sequence shown here is derived from an EMBL/GenBank/DDBJ whole genome shotgun (WGS) entry which is preliminary data.</text>
</comment>
<organism evidence="1 2">
    <name type="scientific">Bauhinia variegata</name>
    <name type="common">Purple orchid tree</name>
    <name type="synonym">Phanera variegata</name>
    <dbReference type="NCBI Taxonomy" id="167791"/>
    <lineage>
        <taxon>Eukaryota</taxon>
        <taxon>Viridiplantae</taxon>
        <taxon>Streptophyta</taxon>
        <taxon>Embryophyta</taxon>
        <taxon>Tracheophyta</taxon>
        <taxon>Spermatophyta</taxon>
        <taxon>Magnoliopsida</taxon>
        <taxon>eudicotyledons</taxon>
        <taxon>Gunneridae</taxon>
        <taxon>Pentapetalae</taxon>
        <taxon>rosids</taxon>
        <taxon>fabids</taxon>
        <taxon>Fabales</taxon>
        <taxon>Fabaceae</taxon>
        <taxon>Cercidoideae</taxon>
        <taxon>Cercideae</taxon>
        <taxon>Bauhiniinae</taxon>
        <taxon>Bauhinia</taxon>
    </lineage>
</organism>
<accession>A0ACB9MI43</accession>
<reference evidence="1 2" key="1">
    <citation type="journal article" date="2022" name="DNA Res.">
        <title>Chromosomal-level genome assembly of the orchid tree Bauhinia variegata (Leguminosae; Cercidoideae) supports the allotetraploid origin hypothesis of Bauhinia.</title>
        <authorList>
            <person name="Zhong Y."/>
            <person name="Chen Y."/>
            <person name="Zheng D."/>
            <person name="Pang J."/>
            <person name="Liu Y."/>
            <person name="Luo S."/>
            <person name="Meng S."/>
            <person name="Qian L."/>
            <person name="Wei D."/>
            <person name="Dai S."/>
            <person name="Zhou R."/>
        </authorList>
    </citation>
    <scope>NUCLEOTIDE SEQUENCE [LARGE SCALE GENOMIC DNA]</scope>
    <source>
        <strain evidence="1">BV-YZ2020</strain>
    </source>
</reference>
<proteinExistence type="predicted"/>
<name>A0ACB9MI43_BAUVA</name>
<sequence length="212" mass="23655">MLTCASRDIPYSTFSLSLGSQDGLENGNILPWTRTTSHTQVKVSGTQLNHESSYLQCAPLDIQKQLGKILNEEDGDRDDFRLIESVEAFLRGYHSSNSDSQITDLVNLNQKIHEKPLDSDREMLTGSLVSSENFRGTPLLEALLDRRTKDGALLVKKWLQETLRRENVNVNVKSRPGLVTKAELQTMIKALSKSQSSLVRNKGIIQLASGED</sequence>
<keyword evidence="2" id="KW-1185">Reference proteome</keyword>
<evidence type="ECO:0000313" key="1">
    <source>
        <dbReference type="EMBL" id="KAI4322786.1"/>
    </source>
</evidence>
<evidence type="ECO:0000313" key="2">
    <source>
        <dbReference type="Proteomes" id="UP000828941"/>
    </source>
</evidence>
<gene>
    <name evidence="1" type="ORF">L6164_022450</name>
</gene>
<protein>
    <submittedName>
        <fullName evidence="1">Uncharacterized protein</fullName>
    </submittedName>
</protein>